<accession>A0A9D4GIK7</accession>
<protein>
    <submittedName>
        <fullName evidence="2">Uncharacterized protein</fullName>
    </submittedName>
</protein>
<sequence length="109" mass="13076">MRSHRTAYRSGTTAGDRGYEVPTGLSTGVERLLVTEGRWYSQDCLQERNDFRELIIWLYLLDCLQEWIDCRGRNCAWYPLDCLQQWIDCRALSCRWYPLDCLQKWNDCR</sequence>
<name>A0A9D4GIK7_DREPO</name>
<keyword evidence="3" id="KW-1185">Reference proteome</keyword>
<reference evidence="2" key="1">
    <citation type="journal article" date="2019" name="bioRxiv">
        <title>The Genome of the Zebra Mussel, Dreissena polymorpha: A Resource for Invasive Species Research.</title>
        <authorList>
            <person name="McCartney M.A."/>
            <person name="Auch B."/>
            <person name="Kono T."/>
            <person name="Mallez S."/>
            <person name="Zhang Y."/>
            <person name="Obille A."/>
            <person name="Becker A."/>
            <person name="Abrahante J.E."/>
            <person name="Garbe J."/>
            <person name="Badalamenti J.P."/>
            <person name="Herman A."/>
            <person name="Mangelson H."/>
            <person name="Liachko I."/>
            <person name="Sullivan S."/>
            <person name="Sone E.D."/>
            <person name="Koren S."/>
            <person name="Silverstein K.A.T."/>
            <person name="Beckman K.B."/>
            <person name="Gohl D.M."/>
        </authorList>
    </citation>
    <scope>NUCLEOTIDE SEQUENCE</scope>
    <source>
        <strain evidence="2">Duluth1</strain>
        <tissue evidence="2">Whole animal</tissue>
    </source>
</reference>
<feature type="region of interest" description="Disordered" evidence="1">
    <location>
        <begin position="1"/>
        <end position="20"/>
    </location>
</feature>
<dbReference type="EMBL" id="JAIWYP010000005">
    <property type="protein sequence ID" value="KAH3816058.1"/>
    <property type="molecule type" value="Genomic_DNA"/>
</dbReference>
<proteinExistence type="predicted"/>
<reference evidence="2" key="2">
    <citation type="submission" date="2020-11" db="EMBL/GenBank/DDBJ databases">
        <authorList>
            <person name="McCartney M.A."/>
            <person name="Auch B."/>
            <person name="Kono T."/>
            <person name="Mallez S."/>
            <person name="Becker A."/>
            <person name="Gohl D.M."/>
            <person name="Silverstein K.A.T."/>
            <person name="Koren S."/>
            <person name="Bechman K.B."/>
            <person name="Herman A."/>
            <person name="Abrahante J.E."/>
            <person name="Garbe J."/>
        </authorList>
    </citation>
    <scope>NUCLEOTIDE SEQUENCE</scope>
    <source>
        <strain evidence="2">Duluth1</strain>
        <tissue evidence="2">Whole animal</tissue>
    </source>
</reference>
<gene>
    <name evidence="2" type="ORF">DPMN_117565</name>
</gene>
<dbReference type="AlphaFoldDB" id="A0A9D4GIK7"/>
<evidence type="ECO:0000313" key="3">
    <source>
        <dbReference type="Proteomes" id="UP000828390"/>
    </source>
</evidence>
<evidence type="ECO:0000256" key="1">
    <source>
        <dbReference type="SAM" id="MobiDB-lite"/>
    </source>
</evidence>
<organism evidence="2 3">
    <name type="scientific">Dreissena polymorpha</name>
    <name type="common">Zebra mussel</name>
    <name type="synonym">Mytilus polymorpha</name>
    <dbReference type="NCBI Taxonomy" id="45954"/>
    <lineage>
        <taxon>Eukaryota</taxon>
        <taxon>Metazoa</taxon>
        <taxon>Spiralia</taxon>
        <taxon>Lophotrochozoa</taxon>
        <taxon>Mollusca</taxon>
        <taxon>Bivalvia</taxon>
        <taxon>Autobranchia</taxon>
        <taxon>Heteroconchia</taxon>
        <taxon>Euheterodonta</taxon>
        <taxon>Imparidentia</taxon>
        <taxon>Neoheterodontei</taxon>
        <taxon>Myida</taxon>
        <taxon>Dreissenoidea</taxon>
        <taxon>Dreissenidae</taxon>
        <taxon>Dreissena</taxon>
    </lineage>
</organism>
<comment type="caution">
    <text evidence="2">The sequence shown here is derived from an EMBL/GenBank/DDBJ whole genome shotgun (WGS) entry which is preliminary data.</text>
</comment>
<evidence type="ECO:0000313" key="2">
    <source>
        <dbReference type="EMBL" id="KAH3816058.1"/>
    </source>
</evidence>
<dbReference type="Proteomes" id="UP000828390">
    <property type="component" value="Unassembled WGS sequence"/>
</dbReference>